<keyword evidence="2" id="KW-1185">Reference proteome</keyword>
<name>A0A124H161_9ACTN</name>
<evidence type="ECO:0008006" key="3">
    <source>
        <dbReference type="Google" id="ProtNLM"/>
    </source>
</evidence>
<dbReference type="AlphaFoldDB" id="A0A124H161"/>
<organism evidence="1 2">
    <name type="scientific">Streptomyces curacoi</name>
    <dbReference type="NCBI Taxonomy" id="146536"/>
    <lineage>
        <taxon>Bacteria</taxon>
        <taxon>Bacillati</taxon>
        <taxon>Actinomycetota</taxon>
        <taxon>Actinomycetes</taxon>
        <taxon>Kitasatosporales</taxon>
        <taxon>Streptomycetaceae</taxon>
        <taxon>Streptomyces</taxon>
    </lineage>
</organism>
<sequence length="197" mass="21150">MRYGVVAALALVLGTTGCGHTHEGPVVATPAAQFHEYVSDDERAEGRAAQNALLADGSASRGDYEDAVARLRKCLARGDVRLVSHGWNPVNHQNMSLWYENPSMPEDEVAAYGDQCHAAHVVTVEQRYAEQHPPRMSGALLTEARACLSGRGITTAGGDGSLPELVHTAGPDRKRDVFECVSKGVAKLYPNKPFIVS</sequence>
<dbReference type="STRING" id="146536.AQI70_18465"/>
<dbReference type="Proteomes" id="UP000054024">
    <property type="component" value="Unassembled WGS sequence"/>
</dbReference>
<evidence type="ECO:0000313" key="1">
    <source>
        <dbReference type="EMBL" id="KUM74808.1"/>
    </source>
</evidence>
<proteinExistence type="predicted"/>
<dbReference type="PROSITE" id="PS51257">
    <property type="entry name" value="PROKAR_LIPOPROTEIN"/>
    <property type="match status" value="1"/>
</dbReference>
<reference evidence="1 2" key="1">
    <citation type="submission" date="2015-10" db="EMBL/GenBank/DDBJ databases">
        <title>Draft genome sequence of Streptomyces curacoi DSM 40107, type strain for the species Streptomyces curacoi.</title>
        <authorList>
            <person name="Ruckert C."/>
            <person name="Winkler A."/>
            <person name="Kalinowski J."/>
            <person name="Kampfer P."/>
            <person name="Glaeser S."/>
        </authorList>
    </citation>
    <scope>NUCLEOTIDE SEQUENCE [LARGE SCALE GENOMIC DNA]</scope>
    <source>
        <strain evidence="1 2">DSM 40107</strain>
    </source>
</reference>
<protein>
    <recommendedName>
        <fullName evidence="3">Lipoprotein</fullName>
    </recommendedName>
</protein>
<dbReference type="EMBL" id="LMWJ01000013">
    <property type="protein sequence ID" value="KUM74808.1"/>
    <property type="molecule type" value="Genomic_DNA"/>
</dbReference>
<gene>
    <name evidence="1" type="ORF">AQI70_18465</name>
</gene>
<evidence type="ECO:0000313" key="2">
    <source>
        <dbReference type="Proteomes" id="UP000054024"/>
    </source>
</evidence>
<comment type="caution">
    <text evidence="1">The sequence shown here is derived from an EMBL/GenBank/DDBJ whole genome shotgun (WGS) entry which is preliminary data.</text>
</comment>
<accession>A0A124H161</accession>